<dbReference type="AlphaFoldDB" id="S5Z2M7"/>
<dbReference type="Proteomes" id="UP000015500">
    <property type="component" value="Chromosome"/>
</dbReference>
<sequence length="57" mass="6266">MLAEWHENALFNASIVSGTPGPCRANGWPFRAADERLKTPAADGCFYTADKGREDRP</sequence>
<organism evidence="1 2">
    <name type="scientific">Geobacillus genomosp. 3</name>
    <dbReference type="NCBI Taxonomy" id="1921421"/>
    <lineage>
        <taxon>Bacteria</taxon>
        <taxon>Bacillati</taxon>
        <taxon>Bacillota</taxon>
        <taxon>Bacilli</taxon>
        <taxon>Bacillales</taxon>
        <taxon>Anoxybacillaceae</taxon>
        <taxon>Geobacillus</taxon>
    </lineage>
</organism>
<dbReference type="HOGENOM" id="CLU_2990246_0_0_9"/>
<protein>
    <submittedName>
        <fullName evidence="1">Uncharacterized protein</fullName>
    </submittedName>
</protein>
<accession>S5Z2M7</accession>
<dbReference type="STRING" id="1921421.M493_15390"/>
<dbReference type="PATRIC" id="fig|1345697.3.peg.3017"/>
<dbReference type="EMBL" id="CP006254">
    <property type="protein sequence ID" value="AGT33294.1"/>
    <property type="molecule type" value="Genomic_DNA"/>
</dbReference>
<proteinExistence type="predicted"/>
<gene>
    <name evidence="1" type="ORF">M493_15390</name>
</gene>
<dbReference type="KEGG" id="gjf:M493_15390"/>
<reference evidence="1 2" key="1">
    <citation type="journal article" date="2014" name="Genome Announc.">
        <title>Complete Genome Sequence of the Thermophilic Polychlorinated Biphenyl Degrader Geobacillus sp. Strain JF8 (NBRC 109937).</title>
        <authorList>
            <person name="Shintani M."/>
            <person name="Ohtsubo Y."/>
            <person name="Fukuda K."/>
            <person name="Hosoyama A."/>
            <person name="Ohji S."/>
            <person name="Yamazoe A."/>
            <person name="Fujita N."/>
            <person name="Nagata Y."/>
            <person name="Tsuda M."/>
            <person name="Hatta T."/>
            <person name="Kimbara K."/>
        </authorList>
    </citation>
    <scope>NUCLEOTIDE SEQUENCE [LARGE SCALE GENOMIC DNA]</scope>
    <source>
        <strain evidence="1 2">JF8</strain>
    </source>
</reference>
<evidence type="ECO:0000313" key="1">
    <source>
        <dbReference type="EMBL" id="AGT33294.1"/>
    </source>
</evidence>
<keyword evidence="2" id="KW-1185">Reference proteome</keyword>
<name>S5Z2M7_GEOG3</name>
<evidence type="ECO:0000313" key="2">
    <source>
        <dbReference type="Proteomes" id="UP000015500"/>
    </source>
</evidence>